<reference evidence="1 2" key="1">
    <citation type="journal article" date="2024" name="Proc. Natl. Acad. Sci. U.S.A.">
        <title>The genetic regulatory architecture and epigenomic basis for age-related changes in rattlesnake venom.</title>
        <authorList>
            <person name="Hogan M.P."/>
            <person name="Holding M.L."/>
            <person name="Nystrom G.S."/>
            <person name="Colston T.J."/>
            <person name="Bartlett D.A."/>
            <person name="Mason A.J."/>
            <person name="Ellsworth S.A."/>
            <person name="Rautsaw R.M."/>
            <person name="Lawrence K.C."/>
            <person name="Strickland J.L."/>
            <person name="He B."/>
            <person name="Fraser P."/>
            <person name="Margres M.J."/>
            <person name="Gilbert D.M."/>
            <person name="Gibbs H.L."/>
            <person name="Parkinson C.L."/>
            <person name="Rokyta D.R."/>
        </authorList>
    </citation>
    <scope>NUCLEOTIDE SEQUENCE [LARGE SCALE GENOMIC DNA]</scope>
    <source>
        <strain evidence="1">DRR0105</strain>
    </source>
</reference>
<dbReference type="AlphaFoldDB" id="A0AAW1BE52"/>
<evidence type="ECO:0000313" key="1">
    <source>
        <dbReference type="EMBL" id="KAK9400087.1"/>
    </source>
</evidence>
<organism evidence="1 2">
    <name type="scientific">Crotalus adamanteus</name>
    <name type="common">Eastern diamondback rattlesnake</name>
    <dbReference type="NCBI Taxonomy" id="8729"/>
    <lineage>
        <taxon>Eukaryota</taxon>
        <taxon>Metazoa</taxon>
        <taxon>Chordata</taxon>
        <taxon>Craniata</taxon>
        <taxon>Vertebrata</taxon>
        <taxon>Euteleostomi</taxon>
        <taxon>Lepidosauria</taxon>
        <taxon>Squamata</taxon>
        <taxon>Bifurcata</taxon>
        <taxon>Unidentata</taxon>
        <taxon>Episquamata</taxon>
        <taxon>Toxicofera</taxon>
        <taxon>Serpentes</taxon>
        <taxon>Colubroidea</taxon>
        <taxon>Viperidae</taxon>
        <taxon>Crotalinae</taxon>
        <taxon>Crotalus</taxon>
    </lineage>
</organism>
<dbReference type="GO" id="GO:1990226">
    <property type="term" value="F:histone methyltransferase binding"/>
    <property type="evidence" value="ECO:0007669"/>
    <property type="project" value="TreeGrafter"/>
</dbReference>
<dbReference type="GO" id="GO:0005634">
    <property type="term" value="C:nucleus"/>
    <property type="evidence" value="ECO:0007669"/>
    <property type="project" value="TreeGrafter"/>
</dbReference>
<evidence type="ECO:0000313" key="2">
    <source>
        <dbReference type="Proteomes" id="UP001474421"/>
    </source>
</evidence>
<dbReference type="PANTHER" id="PTHR21604:SF0">
    <property type="entry name" value="RETROELEMENT SILENCING FACTOR 1"/>
    <property type="match status" value="1"/>
</dbReference>
<keyword evidence="2" id="KW-1185">Reference proteome</keyword>
<dbReference type="Proteomes" id="UP001474421">
    <property type="component" value="Unassembled WGS sequence"/>
</dbReference>
<sequence>MLEFKMCPEILFRKSTSEEQSLEATKLPEKNRISVTAVQSKREDWLNYCPVKRRKSEENEIQVNDDIPLDTAIKLLEGNEGFHGSMKDSKATFETYRKMHLEKRSRSLDSSPLS</sequence>
<dbReference type="Pfam" id="PF15395">
    <property type="entry name" value="DUF4617"/>
    <property type="match status" value="1"/>
</dbReference>
<dbReference type="PANTHER" id="PTHR21604">
    <property type="entry name" value="RETROELEMENT SILENCING FACTOR 1"/>
    <property type="match status" value="1"/>
</dbReference>
<accession>A0AAW1BE52</accession>
<gene>
    <name evidence="1" type="ORF">NXF25_013106</name>
</gene>
<dbReference type="InterPro" id="IPR027866">
    <property type="entry name" value="RESF1"/>
</dbReference>
<protein>
    <submittedName>
        <fullName evidence="1">Uncharacterized protein</fullName>
    </submittedName>
</protein>
<dbReference type="EMBL" id="JAOTOJ010000006">
    <property type="protein sequence ID" value="KAK9400087.1"/>
    <property type="molecule type" value="Genomic_DNA"/>
</dbReference>
<proteinExistence type="predicted"/>
<comment type="caution">
    <text evidence="1">The sequence shown here is derived from an EMBL/GenBank/DDBJ whole genome shotgun (WGS) entry which is preliminary data.</text>
</comment>
<name>A0AAW1BE52_CROAD</name>